<dbReference type="OrthoDB" id="3596450at2759"/>
<comment type="caution">
    <text evidence="2">The sequence shown here is derived from an EMBL/GenBank/DDBJ whole genome shotgun (WGS) entry which is preliminary data.</text>
</comment>
<evidence type="ECO:0000259" key="1">
    <source>
        <dbReference type="Pfam" id="PF20150"/>
    </source>
</evidence>
<protein>
    <recommendedName>
        <fullName evidence="1">2EXR domain-containing protein</fullName>
    </recommendedName>
</protein>
<dbReference type="PANTHER" id="PTHR35910">
    <property type="entry name" value="2EXR DOMAIN-CONTAINING PROTEIN"/>
    <property type="match status" value="1"/>
</dbReference>
<gene>
    <name evidence="2" type="ORF">NW762_005575</name>
</gene>
<reference evidence="2" key="1">
    <citation type="submission" date="2022-09" db="EMBL/GenBank/DDBJ databases">
        <title>Fusarium specimens isolated from Avocado Roots.</title>
        <authorList>
            <person name="Stajich J."/>
            <person name="Roper C."/>
            <person name="Heimlech-Rivalta G."/>
        </authorList>
    </citation>
    <scope>NUCLEOTIDE SEQUENCE</scope>
    <source>
        <strain evidence="2">CF00136</strain>
    </source>
</reference>
<evidence type="ECO:0000313" key="2">
    <source>
        <dbReference type="EMBL" id="KAJ4264377.1"/>
    </source>
</evidence>
<dbReference type="PANTHER" id="PTHR35910:SF1">
    <property type="entry name" value="2EXR DOMAIN-CONTAINING PROTEIN"/>
    <property type="match status" value="1"/>
</dbReference>
<sequence length="332" mass="38793">MATFKRFPDLPMELRDEIWKFVIRPTGPGVHIFRLYHSGLDDATGAHYVAHLYYFHEHHLAVPLWNRYFDNIDTNCSDKNVSTYLIDGGLWTACKESRMIMEDHFQTSEWKSRRKYDTMVPIGPGPPKALYKPATFYFSGKAHHYFTVLPHRDLFVLQADNLKSIDWTDWDYEISFGSPRKGFSGLCNIALEYDDKWGIQLLEAGRGGKTSILRILTRLAYGLVRAHKIWLIDHNLKRKKDAPVFKENAKWYDTNVYYTSDRRFLDVQCHRRPSGYLNQWEYIRPVVDGYSHGSSIWFMGELREEIESAYNPDDSDAETPCEIGLLGWDNLS</sequence>
<dbReference type="EMBL" id="JAOQAZ010000008">
    <property type="protein sequence ID" value="KAJ4264377.1"/>
    <property type="molecule type" value="Genomic_DNA"/>
</dbReference>
<dbReference type="AlphaFoldDB" id="A0A9W8S5F0"/>
<evidence type="ECO:0000313" key="3">
    <source>
        <dbReference type="Proteomes" id="UP001152049"/>
    </source>
</evidence>
<dbReference type="InterPro" id="IPR045518">
    <property type="entry name" value="2EXR"/>
</dbReference>
<accession>A0A9W8S5F0</accession>
<organism evidence="2 3">
    <name type="scientific">Fusarium torreyae</name>
    <dbReference type="NCBI Taxonomy" id="1237075"/>
    <lineage>
        <taxon>Eukaryota</taxon>
        <taxon>Fungi</taxon>
        <taxon>Dikarya</taxon>
        <taxon>Ascomycota</taxon>
        <taxon>Pezizomycotina</taxon>
        <taxon>Sordariomycetes</taxon>
        <taxon>Hypocreomycetidae</taxon>
        <taxon>Hypocreales</taxon>
        <taxon>Nectriaceae</taxon>
        <taxon>Fusarium</taxon>
    </lineage>
</organism>
<dbReference type="Proteomes" id="UP001152049">
    <property type="component" value="Unassembled WGS sequence"/>
</dbReference>
<keyword evidence="3" id="KW-1185">Reference proteome</keyword>
<feature type="domain" description="2EXR" evidence="1">
    <location>
        <begin position="4"/>
        <end position="107"/>
    </location>
</feature>
<dbReference type="Pfam" id="PF20150">
    <property type="entry name" value="2EXR"/>
    <property type="match status" value="1"/>
</dbReference>
<name>A0A9W8S5F0_9HYPO</name>
<proteinExistence type="predicted"/>